<dbReference type="Proteomes" id="UP000321367">
    <property type="component" value="Unassembled WGS sequence"/>
</dbReference>
<feature type="transmembrane region" description="Helical" evidence="1">
    <location>
        <begin position="135"/>
        <end position="154"/>
    </location>
</feature>
<protein>
    <submittedName>
        <fullName evidence="2">DUF2975 domain-containing protein</fullName>
    </submittedName>
</protein>
<keyword evidence="1" id="KW-1133">Transmembrane helix</keyword>
<dbReference type="OrthoDB" id="1451745at2"/>
<keyword evidence="1" id="KW-0812">Transmembrane</keyword>
<reference evidence="2 3" key="1">
    <citation type="submission" date="2019-08" db="EMBL/GenBank/DDBJ databases">
        <title>Genome sequence of Gillisia hiemivivida IC154 (type strain).</title>
        <authorList>
            <person name="Bowman J.P."/>
        </authorList>
    </citation>
    <scope>NUCLEOTIDE SEQUENCE [LARGE SCALE GENOMIC DNA]</scope>
    <source>
        <strain evidence="2 3">IC154</strain>
    </source>
</reference>
<dbReference type="Pfam" id="PF11188">
    <property type="entry name" value="DUF2975"/>
    <property type="match status" value="1"/>
</dbReference>
<feature type="transmembrane region" description="Helical" evidence="1">
    <location>
        <begin position="12"/>
        <end position="35"/>
    </location>
</feature>
<feature type="transmembrane region" description="Helical" evidence="1">
    <location>
        <begin position="55"/>
        <end position="77"/>
    </location>
</feature>
<evidence type="ECO:0000313" key="3">
    <source>
        <dbReference type="Proteomes" id="UP000321367"/>
    </source>
</evidence>
<gene>
    <name evidence="2" type="ORF">ES724_09170</name>
</gene>
<feature type="transmembrane region" description="Helical" evidence="1">
    <location>
        <begin position="98"/>
        <end position="123"/>
    </location>
</feature>
<proteinExistence type="predicted"/>
<dbReference type="AlphaFoldDB" id="A0A5C6ZUE5"/>
<name>A0A5C6ZUE5_9FLAO</name>
<sequence length="171" mass="19402">MKLPILLKTILDICLYFLVIGLTVSVFFFVIQLVTGENFSPLNINGTKIITFDTPSSILISVQMIIAGLFIYTIYILRKLVRNFFKGRLFTHFQIASLKNIGQLIILITILQGIVNFITPIIIEGEGRIGIKINFSFGSFWFILAIGLFFIFLSKAFENAKKLKDENELTV</sequence>
<accession>A0A5C6ZUE5</accession>
<evidence type="ECO:0000256" key="1">
    <source>
        <dbReference type="SAM" id="Phobius"/>
    </source>
</evidence>
<comment type="caution">
    <text evidence="2">The sequence shown here is derived from an EMBL/GenBank/DDBJ whole genome shotgun (WGS) entry which is preliminary data.</text>
</comment>
<keyword evidence="1" id="KW-0472">Membrane</keyword>
<dbReference type="InterPro" id="IPR021354">
    <property type="entry name" value="DUF2975"/>
</dbReference>
<organism evidence="2 3">
    <name type="scientific">Gillisia hiemivivida</name>
    <dbReference type="NCBI Taxonomy" id="291190"/>
    <lineage>
        <taxon>Bacteria</taxon>
        <taxon>Pseudomonadati</taxon>
        <taxon>Bacteroidota</taxon>
        <taxon>Flavobacteriia</taxon>
        <taxon>Flavobacteriales</taxon>
        <taxon>Flavobacteriaceae</taxon>
        <taxon>Gillisia</taxon>
    </lineage>
</organism>
<keyword evidence="3" id="KW-1185">Reference proteome</keyword>
<dbReference type="RefSeq" id="WP_146932324.1">
    <property type="nucleotide sequence ID" value="NZ_CBCSHZ010000011.1"/>
</dbReference>
<evidence type="ECO:0000313" key="2">
    <source>
        <dbReference type="EMBL" id="TXD93588.1"/>
    </source>
</evidence>
<dbReference type="EMBL" id="VORY01000009">
    <property type="protein sequence ID" value="TXD93588.1"/>
    <property type="molecule type" value="Genomic_DNA"/>
</dbReference>